<dbReference type="WBParaSite" id="L893_g33201.t1">
    <property type="protein sequence ID" value="L893_g33201.t1"/>
    <property type="gene ID" value="L893_g33201"/>
</dbReference>
<dbReference type="Proteomes" id="UP000095287">
    <property type="component" value="Unplaced"/>
</dbReference>
<evidence type="ECO:0000313" key="1">
    <source>
        <dbReference type="Proteomes" id="UP000095287"/>
    </source>
</evidence>
<dbReference type="AlphaFoldDB" id="A0A1I8A5X6"/>
<sequence length="131" mass="14495">MRALHLSNEPVKQPIQQKKKNACNAIRSRELNPNAPLFVLPQSNKYVKHRKRAKALAEGFILPATPYKASEYHLADTAHMKIDDSDQDPATVVKVVVWSVVDGGVVGVLPTTLLKAGLKNPITESECDWKV</sequence>
<organism evidence="1 2">
    <name type="scientific">Steinernema glaseri</name>
    <dbReference type="NCBI Taxonomy" id="37863"/>
    <lineage>
        <taxon>Eukaryota</taxon>
        <taxon>Metazoa</taxon>
        <taxon>Ecdysozoa</taxon>
        <taxon>Nematoda</taxon>
        <taxon>Chromadorea</taxon>
        <taxon>Rhabditida</taxon>
        <taxon>Tylenchina</taxon>
        <taxon>Panagrolaimomorpha</taxon>
        <taxon>Strongyloidoidea</taxon>
        <taxon>Steinernematidae</taxon>
        <taxon>Steinernema</taxon>
    </lineage>
</organism>
<name>A0A1I8A5X6_9BILA</name>
<evidence type="ECO:0000313" key="2">
    <source>
        <dbReference type="WBParaSite" id="L893_g33201.t1"/>
    </source>
</evidence>
<protein>
    <submittedName>
        <fullName evidence="2">TsaA-like domain-containing protein</fullName>
    </submittedName>
</protein>
<proteinExistence type="predicted"/>
<keyword evidence="1" id="KW-1185">Reference proteome</keyword>
<accession>A0A1I8A5X6</accession>
<reference evidence="2" key="1">
    <citation type="submission" date="2016-11" db="UniProtKB">
        <authorList>
            <consortium name="WormBaseParasite"/>
        </authorList>
    </citation>
    <scope>IDENTIFICATION</scope>
</reference>